<dbReference type="EMBL" id="CP093428">
    <property type="protein sequence ID" value="WGK89594.1"/>
    <property type="molecule type" value="Genomic_DNA"/>
</dbReference>
<accession>A0ABY8MR52</accession>
<dbReference type="Proteomes" id="UP001243713">
    <property type="component" value="Chromosome"/>
</dbReference>
<evidence type="ECO:0000256" key="1">
    <source>
        <dbReference type="SAM" id="SignalP"/>
    </source>
</evidence>
<dbReference type="Pfam" id="PF06551">
    <property type="entry name" value="DUF1120"/>
    <property type="match status" value="1"/>
</dbReference>
<keyword evidence="1" id="KW-0732">Signal</keyword>
<name>A0ABY8MR52_9PSED</name>
<evidence type="ECO:0000313" key="2">
    <source>
        <dbReference type="EMBL" id="WGK89594.1"/>
    </source>
</evidence>
<feature type="signal peptide" evidence="1">
    <location>
        <begin position="1"/>
        <end position="23"/>
    </location>
</feature>
<organism evidence="2 3">
    <name type="scientific">Pseudomonas migulae</name>
    <dbReference type="NCBI Taxonomy" id="78543"/>
    <lineage>
        <taxon>Bacteria</taxon>
        <taxon>Pseudomonadati</taxon>
        <taxon>Pseudomonadota</taxon>
        <taxon>Gammaproteobacteria</taxon>
        <taxon>Pseudomonadales</taxon>
        <taxon>Pseudomonadaceae</taxon>
        <taxon>Pseudomonas</taxon>
    </lineage>
</organism>
<keyword evidence="3" id="KW-1185">Reference proteome</keyword>
<reference evidence="2 3" key="1">
    <citation type="submission" date="2022-03" db="EMBL/GenBank/DDBJ databases">
        <title>Plant growth promoting endophytes with ACC deaminase activity.</title>
        <authorList>
            <person name="Charles T."/>
            <person name="Van Dyk A."/>
            <person name="Cheng J."/>
            <person name="Heil J."/>
        </authorList>
    </citation>
    <scope>NUCLEOTIDE SEQUENCE [LARGE SCALE GENOMIC DNA]</scope>
    <source>
        <strain evidence="2 3">8R6</strain>
    </source>
</reference>
<dbReference type="InterPro" id="IPR010546">
    <property type="entry name" value="DUF1120"/>
</dbReference>
<feature type="chain" id="PRO_5046762552" evidence="1">
    <location>
        <begin position="24"/>
        <end position="209"/>
    </location>
</feature>
<protein>
    <submittedName>
        <fullName evidence="2">DUF1120 domain-containing protein</fullName>
    </submittedName>
</protein>
<sequence length="209" mass="21921">MIKKYFAALSATALIGVAPYALAASSTDLTVTGLITPNACTPSLSSDGIVDYGKIPAKDLKQNTSTPLEEKTLMLGVKCDGPTPFALFAKDNRAGSASQAPSVFFGVGKINETQKLGGYLLTMINAVADGEAVQTIKSVDGKNDWRSQIFMWPGQYMSVAAIGNPGSPIPIQDLTLELGIATSIARADGLDLTNEVLIDGSATLEMNYL</sequence>
<evidence type="ECO:0000313" key="3">
    <source>
        <dbReference type="Proteomes" id="UP001243713"/>
    </source>
</evidence>
<proteinExistence type="predicted"/>
<gene>
    <name evidence="2" type="ORF">MOQ58_24175</name>
</gene>
<dbReference type="RefSeq" id="WP_280162163.1">
    <property type="nucleotide sequence ID" value="NZ_CP093428.1"/>
</dbReference>